<evidence type="ECO:0000256" key="6">
    <source>
        <dbReference type="SAM" id="SignalP"/>
    </source>
</evidence>
<keyword evidence="5" id="KW-0472">Membrane</keyword>
<evidence type="ECO:0000256" key="2">
    <source>
        <dbReference type="ARBA" id="ARBA00022475"/>
    </source>
</evidence>
<evidence type="ECO:0000313" key="7">
    <source>
        <dbReference type="EMBL" id="DBA16180.1"/>
    </source>
</evidence>
<dbReference type="AlphaFoldDB" id="A0AAV2ZLD6"/>
<comment type="caution">
    <text evidence="7">The sequence shown here is derived from an EMBL/GenBank/DDBJ whole genome shotgun (WGS) entry which is preliminary data.</text>
</comment>
<name>A0AAV2ZLD6_PYXAD</name>
<evidence type="ECO:0000256" key="3">
    <source>
        <dbReference type="ARBA" id="ARBA00022729"/>
    </source>
</evidence>
<evidence type="ECO:0000256" key="1">
    <source>
        <dbReference type="ARBA" id="ARBA00004251"/>
    </source>
</evidence>
<organism evidence="7 8">
    <name type="scientific">Pyxicephalus adspersus</name>
    <name type="common">African bullfrog</name>
    <dbReference type="NCBI Taxonomy" id="30357"/>
    <lineage>
        <taxon>Eukaryota</taxon>
        <taxon>Metazoa</taxon>
        <taxon>Chordata</taxon>
        <taxon>Craniata</taxon>
        <taxon>Vertebrata</taxon>
        <taxon>Euteleostomi</taxon>
        <taxon>Amphibia</taxon>
        <taxon>Batrachia</taxon>
        <taxon>Anura</taxon>
        <taxon>Neobatrachia</taxon>
        <taxon>Ranoidea</taxon>
        <taxon>Pyxicephalidae</taxon>
        <taxon>Pyxicephalinae</taxon>
        <taxon>Pyxicephalus</taxon>
    </lineage>
</organism>
<evidence type="ECO:0008006" key="9">
    <source>
        <dbReference type="Google" id="ProtNLM"/>
    </source>
</evidence>
<keyword evidence="5" id="KW-0812">Transmembrane</keyword>
<keyword evidence="3 6" id="KW-0732">Signal</keyword>
<reference evidence="7" key="1">
    <citation type="thesis" date="2020" institute="ProQuest LLC" country="789 East Eisenhower Parkway, Ann Arbor, MI, USA">
        <title>Comparative Genomics and Chromosome Evolution.</title>
        <authorList>
            <person name="Mudd A.B."/>
        </authorList>
    </citation>
    <scope>NUCLEOTIDE SEQUENCE</scope>
    <source>
        <strain evidence="7">1538</strain>
        <tissue evidence="7">Blood</tissue>
    </source>
</reference>
<accession>A0AAV2ZLD6</accession>
<keyword evidence="5" id="KW-1133">Transmembrane helix</keyword>
<feature type="chain" id="PRO_5043965821" description="T-cell surface glycoprotein CD3 epsilon chain" evidence="6">
    <location>
        <begin position="17"/>
        <end position="164"/>
    </location>
</feature>
<evidence type="ECO:0000256" key="5">
    <source>
        <dbReference type="SAM" id="Phobius"/>
    </source>
</evidence>
<dbReference type="PANTHER" id="PTHR10570">
    <property type="entry name" value="T-CELL SURFACE GLYCOPROTEIN CD3 GAMMA CHAIN / DELTA CHAIN"/>
    <property type="match status" value="1"/>
</dbReference>
<sequence>MKILLYFLLFWLYVDTLKKNKYTVDINGLSVKIVCPVGSNKLTKNNRELSKDGKYTNYGFSSDDNGLYQCDDTFLYLHAYVCKSCTEVSLVMVIGILIADCLVTLGVSLLVYFGCKRKPARSNEITPGGRNRGNKERPPPVPHPDYEPLQKGRQVVYDGLNKNY</sequence>
<dbReference type="Proteomes" id="UP001181693">
    <property type="component" value="Unassembled WGS sequence"/>
</dbReference>
<keyword evidence="2" id="KW-1003">Cell membrane</keyword>
<dbReference type="GO" id="GO:0042105">
    <property type="term" value="C:alpha-beta T cell receptor complex"/>
    <property type="evidence" value="ECO:0007669"/>
    <property type="project" value="TreeGrafter"/>
</dbReference>
<comment type="subcellular location">
    <subcellularLocation>
        <location evidence="1">Cell membrane</location>
        <topology evidence="1">Single-pass type I membrane protein</topology>
    </subcellularLocation>
</comment>
<gene>
    <name evidence="7" type="ORF">GDO54_003599</name>
</gene>
<dbReference type="GO" id="GO:0009897">
    <property type="term" value="C:external side of plasma membrane"/>
    <property type="evidence" value="ECO:0007669"/>
    <property type="project" value="TreeGrafter"/>
</dbReference>
<feature type="transmembrane region" description="Helical" evidence="5">
    <location>
        <begin position="90"/>
        <end position="113"/>
    </location>
</feature>
<evidence type="ECO:0000313" key="8">
    <source>
        <dbReference type="Proteomes" id="UP001181693"/>
    </source>
</evidence>
<dbReference type="InterPro" id="IPR015484">
    <property type="entry name" value="CD3_esu/gsu/dsu"/>
</dbReference>
<dbReference type="PANTHER" id="PTHR10570:SF9">
    <property type="entry name" value="T-CELL SURFACE GLYCOPROTEIN CD3 EPSILON CHAIN"/>
    <property type="match status" value="1"/>
</dbReference>
<keyword evidence="8" id="KW-1185">Reference proteome</keyword>
<proteinExistence type="predicted"/>
<evidence type="ECO:0000256" key="4">
    <source>
        <dbReference type="SAM" id="MobiDB-lite"/>
    </source>
</evidence>
<dbReference type="GO" id="GO:0045059">
    <property type="term" value="P:positive thymic T cell selection"/>
    <property type="evidence" value="ECO:0007669"/>
    <property type="project" value="TreeGrafter"/>
</dbReference>
<feature type="region of interest" description="Disordered" evidence="4">
    <location>
        <begin position="123"/>
        <end position="149"/>
    </location>
</feature>
<dbReference type="EMBL" id="DYDO01000011">
    <property type="protein sequence ID" value="DBA16180.1"/>
    <property type="molecule type" value="Genomic_DNA"/>
</dbReference>
<dbReference type="Pfam" id="PF16681">
    <property type="entry name" value="Ig_5"/>
    <property type="match status" value="1"/>
</dbReference>
<dbReference type="GO" id="GO:0007166">
    <property type="term" value="P:cell surface receptor signaling pathway"/>
    <property type="evidence" value="ECO:0007669"/>
    <property type="project" value="TreeGrafter"/>
</dbReference>
<dbReference type="GO" id="GO:0004888">
    <property type="term" value="F:transmembrane signaling receptor activity"/>
    <property type="evidence" value="ECO:0007669"/>
    <property type="project" value="TreeGrafter"/>
</dbReference>
<feature type="compositionally biased region" description="Basic and acidic residues" evidence="4">
    <location>
        <begin position="133"/>
        <end position="149"/>
    </location>
</feature>
<protein>
    <recommendedName>
        <fullName evidence="9">T-cell surface glycoprotein CD3 epsilon chain</fullName>
    </recommendedName>
</protein>
<feature type="signal peptide" evidence="6">
    <location>
        <begin position="1"/>
        <end position="16"/>
    </location>
</feature>